<evidence type="ECO:0000313" key="3">
    <source>
        <dbReference type="EMBL" id="EFX76022.1"/>
    </source>
</evidence>
<feature type="domain" description="RRM" evidence="2">
    <location>
        <begin position="57"/>
        <end position="81"/>
    </location>
</feature>
<keyword evidence="1" id="KW-0694">RNA-binding</keyword>
<name>E9GX00_DAPPU</name>
<keyword evidence="4" id="KW-1185">Reference proteome</keyword>
<sequence length="129" mass="14699">MHILLDKLAFAQGTAEQDLTDQNISAEKSMNRLKEMRRDPKESHKEENELAAEAKSIYVRNLAEDMTDNMLKEVFENYGPIYYLLEKFRTSAIGKLEGSASASHASSSLWDKFEILPAKIEFHREGSCV</sequence>
<evidence type="ECO:0000256" key="1">
    <source>
        <dbReference type="ARBA" id="ARBA00022884"/>
    </source>
</evidence>
<dbReference type="HOGENOM" id="CLU_1950957_0_0_1"/>
<dbReference type="AlphaFoldDB" id="E9GX00"/>
<dbReference type="InParanoid" id="E9GX00"/>
<dbReference type="KEGG" id="dpx:DAPPUDRAFT_249605"/>
<dbReference type="Gene3D" id="3.30.70.330">
    <property type="match status" value="1"/>
</dbReference>
<gene>
    <name evidence="3" type="ORF">DAPPUDRAFT_249605</name>
</gene>
<dbReference type="EMBL" id="GL732571">
    <property type="protein sequence ID" value="EFX76022.1"/>
    <property type="molecule type" value="Genomic_DNA"/>
</dbReference>
<proteinExistence type="predicted"/>
<dbReference type="InterPro" id="IPR035979">
    <property type="entry name" value="RBD_domain_sf"/>
</dbReference>
<organism evidence="3 4">
    <name type="scientific">Daphnia pulex</name>
    <name type="common">Water flea</name>
    <dbReference type="NCBI Taxonomy" id="6669"/>
    <lineage>
        <taxon>Eukaryota</taxon>
        <taxon>Metazoa</taxon>
        <taxon>Ecdysozoa</taxon>
        <taxon>Arthropoda</taxon>
        <taxon>Crustacea</taxon>
        <taxon>Branchiopoda</taxon>
        <taxon>Diplostraca</taxon>
        <taxon>Cladocera</taxon>
        <taxon>Anomopoda</taxon>
        <taxon>Daphniidae</taxon>
        <taxon>Daphnia</taxon>
    </lineage>
</organism>
<dbReference type="Pfam" id="PF00076">
    <property type="entry name" value="RRM_1"/>
    <property type="match status" value="1"/>
</dbReference>
<dbReference type="GO" id="GO:0003723">
    <property type="term" value="F:RNA binding"/>
    <property type="evidence" value="ECO:0007669"/>
    <property type="project" value="UniProtKB-KW"/>
</dbReference>
<dbReference type="InterPro" id="IPR012677">
    <property type="entry name" value="Nucleotide-bd_a/b_plait_sf"/>
</dbReference>
<dbReference type="SUPFAM" id="SSF54928">
    <property type="entry name" value="RNA-binding domain, RBD"/>
    <property type="match status" value="1"/>
</dbReference>
<reference evidence="3 4" key="1">
    <citation type="journal article" date="2011" name="Science">
        <title>The ecoresponsive genome of Daphnia pulex.</title>
        <authorList>
            <person name="Colbourne J.K."/>
            <person name="Pfrender M.E."/>
            <person name="Gilbert D."/>
            <person name="Thomas W.K."/>
            <person name="Tucker A."/>
            <person name="Oakley T.H."/>
            <person name="Tokishita S."/>
            <person name="Aerts A."/>
            <person name="Arnold G.J."/>
            <person name="Basu M.K."/>
            <person name="Bauer D.J."/>
            <person name="Caceres C.E."/>
            <person name="Carmel L."/>
            <person name="Casola C."/>
            <person name="Choi J.H."/>
            <person name="Detter J.C."/>
            <person name="Dong Q."/>
            <person name="Dusheyko S."/>
            <person name="Eads B.D."/>
            <person name="Frohlich T."/>
            <person name="Geiler-Samerotte K.A."/>
            <person name="Gerlach D."/>
            <person name="Hatcher P."/>
            <person name="Jogdeo S."/>
            <person name="Krijgsveld J."/>
            <person name="Kriventseva E.V."/>
            <person name="Kultz D."/>
            <person name="Laforsch C."/>
            <person name="Lindquist E."/>
            <person name="Lopez J."/>
            <person name="Manak J.R."/>
            <person name="Muller J."/>
            <person name="Pangilinan J."/>
            <person name="Patwardhan R.P."/>
            <person name="Pitluck S."/>
            <person name="Pritham E.J."/>
            <person name="Rechtsteiner A."/>
            <person name="Rho M."/>
            <person name="Rogozin I.B."/>
            <person name="Sakarya O."/>
            <person name="Salamov A."/>
            <person name="Schaack S."/>
            <person name="Shapiro H."/>
            <person name="Shiga Y."/>
            <person name="Skalitzky C."/>
            <person name="Smith Z."/>
            <person name="Souvorov A."/>
            <person name="Sung W."/>
            <person name="Tang Z."/>
            <person name="Tsuchiya D."/>
            <person name="Tu H."/>
            <person name="Vos H."/>
            <person name="Wang M."/>
            <person name="Wolf Y.I."/>
            <person name="Yamagata H."/>
            <person name="Yamada T."/>
            <person name="Ye Y."/>
            <person name="Shaw J.R."/>
            <person name="Andrews J."/>
            <person name="Crease T.J."/>
            <person name="Tang H."/>
            <person name="Lucas S.M."/>
            <person name="Robertson H.M."/>
            <person name="Bork P."/>
            <person name="Koonin E.V."/>
            <person name="Zdobnov E.M."/>
            <person name="Grigoriev I.V."/>
            <person name="Lynch M."/>
            <person name="Boore J.L."/>
        </authorList>
    </citation>
    <scope>NUCLEOTIDE SEQUENCE [LARGE SCALE GENOMIC DNA]</scope>
</reference>
<protein>
    <recommendedName>
        <fullName evidence="2">RRM domain-containing protein</fullName>
    </recommendedName>
</protein>
<dbReference type="Proteomes" id="UP000000305">
    <property type="component" value="Unassembled WGS sequence"/>
</dbReference>
<dbReference type="InterPro" id="IPR000504">
    <property type="entry name" value="RRM_dom"/>
</dbReference>
<evidence type="ECO:0000259" key="2">
    <source>
        <dbReference type="Pfam" id="PF00076"/>
    </source>
</evidence>
<accession>E9GX00</accession>
<evidence type="ECO:0000313" key="4">
    <source>
        <dbReference type="Proteomes" id="UP000000305"/>
    </source>
</evidence>